<dbReference type="InterPro" id="IPR043461">
    <property type="entry name" value="LpxH-like"/>
</dbReference>
<feature type="binding site" evidence="10">
    <location>
        <position position="198"/>
    </location>
    <ligand>
        <name>Mn(2+)</name>
        <dbReference type="ChEBI" id="CHEBI:29035"/>
        <label>2</label>
    </ligand>
</feature>
<dbReference type="CDD" id="cd07398">
    <property type="entry name" value="MPP_YbbF-LpxH"/>
    <property type="match status" value="1"/>
</dbReference>
<evidence type="ECO:0000256" key="1">
    <source>
        <dbReference type="ARBA" id="ARBA00022475"/>
    </source>
</evidence>
<comment type="subcellular location">
    <subcellularLocation>
        <location evidence="10">Cell inner membrane</location>
        <topology evidence="10">Peripheral membrane protein</topology>
        <orientation evidence="10">Cytoplasmic side</orientation>
    </subcellularLocation>
</comment>
<evidence type="ECO:0000313" key="13">
    <source>
        <dbReference type="EMBL" id="AMN47488.1"/>
    </source>
</evidence>
<dbReference type="PANTHER" id="PTHR34990">
    <property type="entry name" value="UDP-2,3-DIACYLGLUCOSAMINE HYDROLASE-RELATED"/>
    <property type="match status" value="1"/>
</dbReference>
<dbReference type="EC" id="3.6.1.54" evidence="10"/>
<keyword evidence="7 10" id="KW-0443">Lipid metabolism</keyword>
<keyword evidence="2 10" id="KW-0444">Lipid biosynthesis</keyword>
<dbReference type="NCBIfam" id="TIGR01854">
    <property type="entry name" value="lipid_A_lpxH"/>
    <property type="match status" value="1"/>
</dbReference>
<dbReference type="KEGG" id="sdf:ACG33_10335"/>
<keyword evidence="14" id="KW-1185">Reference proteome</keyword>
<dbReference type="InterPro" id="IPR010138">
    <property type="entry name" value="UDP-diacylglucosamine_Hdrlase"/>
</dbReference>
<dbReference type="Gene3D" id="3.60.21.10">
    <property type="match status" value="1"/>
</dbReference>
<feature type="compositionally biased region" description="Pro residues" evidence="11">
    <location>
        <begin position="281"/>
        <end position="291"/>
    </location>
</feature>
<reference evidence="13 14" key="1">
    <citation type="submission" date="2015-06" db="EMBL/GenBank/DDBJ databases">
        <title>A Comprehensive Approach to Explore the Metabolic and Phylogenetic Diversity of Bacterial Steroid Degradation in the Environment: Testosterone as an Example.</title>
        <authorList>
            <person name="Yang F.-C."/>
            <person name="Chen Y.-L."/>
            <person name="Yu C.-P."/>
            <person name="Tang S.-L."/>
            <person name="Wang P.-H."/>
            <person name="Ismail W."/>
            <person name="Wang C.-H."/>
            <person name="Yang C.-Y."/>
            <person name="Chiang Y.-R."/>
        </authorList>
    </citation>
    <scope>NUCLEOTIDE SEQUENCE [LARGE SCALE GENOMIC DNA]</scope>
    <source>
        <strain evidence="13 14">DSM 18526</strain>
    </source>
</reference>
<dbReference type="GO" id="GO:0019897">
    <property type="term" value="C:extrinsic component of plasma membrane"/>
    <property type="evidence" value="ECO:0007669"/>
    <property type="project" value="UniProtKB-UniRule"/>
</dbReference>
<comment type="function">
    <text evidence="10">Hydrolyzes the pyrophosphate bond of UDP-2,3-diacylglucosamine to yield 2,3-diacylglucosamine 1-phosphate (lipid X) and UMP by catalyzing the attack of water at the alpha-P atom. Involved in the biosynthesis of lipid A, a phosphorylated glycolipid that anchors the lipopolysaccharide to the outer membrane of the cell.</text>
</comment>
<evidence type="ECO:0000256" key="4">
    <source>
        <dbReference type="ARBA" id="ARBA00022556"/>
    </source>
</evidence>
<gene>
    <name evidence="10" type="primary">lpxH</name>
    <name evidence="13" type="ORF">ACG33_10335</name>
</gene>
<keyword evidence="4 10" id="KW-0441">Lipid A biosynthesis</keyword>
<feature type="binding site" evidence="10">
    <location>
        <position position="169"/>
    </location>
    <ligand>
        <name>substrate</name>
    </ligand>
</feature>
<comment type="similarity">
    <text evidence="10">Belongs to the LpxH family.</text>
</comment>
<keyword evidence="6 10" id="KW-0378">Hydrolase</keyword>
<comment type="catalytic activity">
    <reaction evidence="10">
        <text>UDP-2-N,3-O-bis[(3R)-3-hydroxytetradecanoyl]-alpha-D-glucosamine + H2O = 2-N,3-O-bis[(3R)-3-hydroxytetradecanoyl]-alpha-D-glucosaminyl 1-phosphate + UMP + 2 H(+)</text>
        <dbReference type="Rhea" id="RHEA:25213"/>
        <dbReference type="ChEBI" id="CHEBI:15377"/>
        <dbReference type="ChEBI" id="CHEBI:15378"/>
        <dbReference type="ChEBI" id="CHEBI:57865"/>
        <dbReference type="ChEBI" id="CHEBI:57957"/>
        <dbReference type="ChEBI" id="CHEBI:78847"/>
        <dbReference type="EC" id="3.6.1.54"/>
    </reaction>
</comment>
<accession>A0A127FD25</accession>
<feature type="binding site" evidence="10">
    <location>
        <position position="200"/>
    </location>
    <ligand>
        <name>Mn(2+)</name>
        <dbReference type="ChEBI" id="CHEBI:29035"/>
        <label>1</label>
    </ligand>
</feature>
<dbReference type="EMBL" id="CP011971">
    <property type="protein sequence ID" value="AMN47488.1"/>
    <property type="molecule type" value="Genomic_DNA"/>
</dbReference>
<keyword evidence="5 10" id="KW-0479">Metal-binding</keyword>
<name>A0A127FD25_STEDE</name>
<dbReference type="PATRIC" id="fig|465721.4.peg.2193"/>
<evidence type="ECO:0000259" key="12">
    <source>
        <dbReference type="Pfam" id="PF00149"/>
    </source>
</evidence>
<keyword evidence="3 10" id="KW-0997">Cell inner membrane</keyword>
<feature type="domain" description="Calcineurin-like phosphoesterase" evidence="12">
    <location>
        <begin position="1"/>
        <end position="202"/>
    </location>
</feature>
<keyword evidence="1 10" id="KW-1003">Cell membrane</keyword>
<evidence type="ECO:0000256" key="8">
    <source>
        <dbReference type="ARBA" id="ARBA00023136"/>
    </source>
</evidence>
<feature type="binding site" evidence="10">
    <location>
        <position position="41"/>
    </location>
    <ligand>
        <name>Mn(2+)</name>
        <dbReference type="ChEBI" id="CHEBI:29035"/>
        <label>1</label>
    </ligand>
</feature>
<protein>
    <recommendedName>
        <fullName evidence="10">UDP-2,3-diacylglucosamine hydrolase</fullName>
        <ecNumber evidence="10">3.6.1.54</ecNumber>
    </recommendedName>
    <alternativeName>
        <fullName evidence="10">UDP-2,3-diacylglucosamine diphosphatase</fullName>
    </alternativeName>
</protein>
<evidence type="ECO:0000256" key="11">
    <source>
        <dbReference type="SAM" id="MobiDB-lite"/>
    </source>
</evidence>
<comment type="caution">
    <text evidence="10">Lacks conserved residue(s) required for the propagation of feature annotation.</text>
</comment>
<evidence type="ECO:0000256" key="6">
    <source>
        <dbReference type="ARBA" id="ARBA00022801"/>
    </source>
</evidence>
<feature type="binding site" evidence="10">
    <location>
        <position position="8"/>
    </location>
    <ligand>
        <name>Mn(2+)</name>
        <dbReference type="ChEBI" id="CHEBI:29035"/>
        <label>1</label>
    </ligand>
</feature>
<proteinExistence type="inferred from homology"/>
<dbReference type="InterPro" id="IPR004843">
    <property type="entry name" value="Calcineurin-like_PHP"/>
</dbReference>
<dbReference type="UniPathway" id="UPA00359">
    <property type="reaction ID" value="UER00480"/>
</dbReference>
<dbReference type="OrthoDB" id="9783283at2"/>
<evidence type="ECO:0000313" key="14">
    <source>
        <dbReference type="Proteomes" id="UP000070250"/>
    </source>
</evidence>
<sequence length="291" mass="32479">MTTLFISDLHLDAQRPDITARFLDFLAHEARQAQALYILGDLFETWIGDDDPDESKRQVIAALRAASDAGLPMGLIHGNRDFLIGRRFSRETGVQLLADGTIVTVYGRRVLLMHGDTLCTDDHAYQRLRRIVRHPLVQFTLRHLSLRRRMALARRMRAGSKAHIASMDRAAPLIMDVNPEAVRRTFQRHDVDCIVHGHTHRPAIHEVALQDQDRHGTRIVLGDWYEQGSVLRWNAAGYELASLPVLPAGASPSAERPNPEQPNLEQPSPEQPNPGLANPGQPDPAPGTQPS</sequence>
<dbReference type="InterPro" id="IPR029052">
    <property type="entry name" value="Metallo-depent_PP-like"/>
</dbReference>
<dbReference type="NCBIfam" id="NF003743">
    <property type="entry name" value="PRK05340.1"/>
    <property type="match status" value="1"/>
</dbReference>
<feature type="binding site" evidence="10">
    <location>
        <position position="114"/>
    </location>
    <ligand>
        <name>Mn(2+)</name>
        <dbReference type="ChEBI" id="CHEBI:29035"/>
        <label>2</label>
    </ligand>
</feature>
<dbReference type="AlphaFoldDB" id="A0A127FD25"/>
<dbReference type="GO" id="GO:0005737">
    <property type="term" value="C:cytoplasm"/>
    <property type="evidence" value="ECO:0007669"/>
    <property type="project" value="InterPro"/>
</dbReference>
<evidence type="ECO:0000256" key="3">
    <source>
        <dbReference type="ARBA" id="ARBA00022519"/>
    </source>
</evidence>
<dbReference type="GO" id="GO:0030145">
    <property type="term" value="F:manganese ion binding"/>
    <property type="evidence" value="ECO:0007669"/>
    <property type="project" value="UniProtKB-UniRule"/>
</dbReference>
<keyword evidence="8 10" id="KW-0472">Membrane</keyword>
<evidence type="ECO:0000256" key="10">
    <source>
        <dbReference type="HAMAP-Rule" id="MF_00575"/>
    </source>
</evidence>
<dbReference type="GO" id="GO:0009245">
    <property type="term" value="P:lipid A biosynthetic process"/>
    <property type="evidence" value="ECO:0007669"/>
    <property type="project" value="UniProtKB-UniRule"/>
</dbReference>
<comment type="pathway">
    <text evidence="10">Glycolipid biosynthesis; lipid IV(A) biosynthesis; lipid IV(A) from (3R)-3-hydroxytetradecanoyl-[acyl-carrier-protein] and UDP-N-acetyl-alpha-D-glucosamine: step 4/6.</text>
</comment>
<dbReference type="Proteomes" id="UP000070250">
    <property type="component" value="Chromosome"/>
</dbReference>
<evidence type="ECO:0000256" key="2">
    <source>
        <dbReference type="ARBA" id="ARBA00022516"/>
    </source>
</evidence>
<evidence type="ECO:0000256" key="9">
    <source>
        <dbReference type="ARBA" id="ARBA00023211"/>
    </source>
</evidence>
<feature type="binding site" evidence="10">
    <location>
        <begin position="79"/>
        <end position="80"/>
    </location>
    <ligand>
        <name>substrate</name>
    </ligand>
</feature>
<organism evidence="13 14">
    <name type="scientific">Steroidobacter denitrificans</name>
    <dbReference type="NCBI Taxonomy" id="465721"/>
    <lineage>
        <taxon>Bacteria</taxon>
        <taxon>Pseudomonadati</taxon>
        <taxon>Pseudomonadota</taxon>
        <taxon>Gammaproteobacteria</taxon>
        <taxon>Steroidobacterales</taxon>
        <taxon>Steroidobacteraceae</taxon>
        <taxon>Steroidobacter</taxon>
    </lineage>
</organism>
<dbReference type="SUPFAM" id="SSF56300">
    <property type="entry name" value="Metallo-dependent phosphatases"/>
    <property type="match status" value="1"/>
</dbReference>
<evidence type="ECO:0000256" key="7">
    <source>
        <dbReference type="ARBA" id="ARBA00023098"/>
    </source>
</evidence>
<feature type="binding site" evidence="10">
    <location>
        <position position="160"/>
    </location>
    <ligand>
        <name>substrate</name>
    </ligand>
</feature>
<dbReference type="PANTHER" id="PTHR34990:SF1">
    <property type="entry name" value="UDP-2,3-DIACYLGLUCOSAMINE HYDROLASE"/>
    <property type="match status" value="1"/>
</dbReference>
<dbReference type="Pfam" id="PF00149">
    <property type="entry name" value="Metallophos"/>
    <property type="match status" value="1"/>
</dbReference>
<feature type="binding site" evidence="10">
    <location>
        <position position="10"/>
    </location>
    <ligand>
        <name>Mn(2+)</name>
        <dbReference type="ChEBI" id="CHEBI:29035"/>
        <label>1</label>
    </ligand>
</feature>
<feature type="region of interest" description="Disordered" evidence="11">
    <location>
        <begin position="247"/>
        <end position="291"/>
    </location>
</feature>
<dbReference type="STRING" id="465721.ACG33_10335"/>
<feature type="binding site" evidence="10">
    <location>
        <position position="41"/>
    </location>
    <ligand>
        <name>Mn(2+)</name>
        <dbReference type="ChEBI" id="CHEBI:29035"/>
        <label>2</label>
    </ligand>
</feature>
<feature type="binding site" evidence="10">
    <location>
        <position position="79"/>
    </location>
    <ligand>
        <name>Mn(2+)</name>
        <dbReference type="ChEBI" id="CHEBI:29035"/>
        <label>2</label>
    </ligand>
</feature>
<keyword evidence="9 10" id="KW-0464">Manganese</keyword>
<feature type="binding site" evidence="10">
    <location>
        <position position="198"/>
    </location>
    <ligand>
        <name>substrate</name>
    </ligand>
</feature>
<evidence type="ECO:0000256" key="5">
    <source>
        <dbReference type="ARBA" id="ARBA00022723"/>
    </source>
</evidence>
<dbReference type="HAMAP" id="MF_00575">
    <property type="entry name" value="LpxH"/>
    <property type="match status" value="1"/>
</dbReference>
<feature type="binding site" evidence="10">
    <location>
        <position position="122"/>
    </location>
    <ligand>
        <name>substrate</name>
    </ligand>
</feature>
<dbReference type="GO" id="GO:0008758">
    <property type="term" value="F:UDP-2,3-diacylglucosamine hydrolase activity"/>
    <property type="evidence" value="ECO:0007669"/>
    <property type="project" value="UniProtKB-UniRule"/>
</dbReference>
<comment type="cofactor">
    <cofactor evidence="10">
        <name>Mn(2+)</name>
        <dbReference type="ChEBI" id="CHEBI:29035"/>
    </cofactor>
    <text evidence="10">Binds 2 Mn(2+) ions per subunit in a binuclear metal center.</text>
</comment>